<evidence type="ECO:0000313" key="2">
    <source>
        <dbReference type="Ensembl" id="ENSBGRP00000009166.1"/>
    </source>
</evidence>
<feature type="compositionally biased region" description="Pro residues" evidence="1">
    <location>
        <begin position="81"/>
        <end position="90"/>
    </location>
</feature>
<feature type="compositionally biased region" description="Basic and acidic residues" evidence="1">
    <location>
        <begin position="479"/>
        <end position="490"/>
    </location>
</feature>
<organism evidence="2 3">
    <name type="scientific">Bos mutus grunniens</name>
    <name type="common">Wild yak</name>
    <name type="synonym">Bos grunniens</name>
    <dbReference type="NCBI Taxonomy" id="30521"/>
    <lineage>
        <taxon>Eukaryota</taxon>
        <taxon>Metazoa</taxon>
        <taxon>Chordata</taxon>
        <taxon>Craniata</taxon>
        <taxon>Vertebrata</taxon>
        <taxon>Euteleostomi</taxon>
        <taxon>Mammalia</taxon>
        <taxon>Eutheria</taxon>
        <taxon>Laurasiatheria</taxon>
        <taxon>Artiodactyla</taxon>
        <taxon>Ruminantia</taxon>
        <taxon>Pecora</taxon>
        <taxon>Bovidae</taxon>
        <taxon>Bovinae</taxon>
        <taxon>Bos</taxon>
    </lineage>
</organism>
<feature type="compositionally biased region" description="Pro residues" evidence="1">
    <location>
        <begin position="115"/>
        <end position="124"/>
    </location>
</feature>
<feature type="compositionally biased region" description="Pro residues" evidence="1">
    <location>
        <begin position="216"/>
        <end position="238"/>
    </location>
</feature>
<feature type="region of interest" description="Disordered" evidence="1">
    <location>
        <begin position="326"/>
        <end position="490"/>
    </location>
</feature>
<evidence type="ECO:0000313" key="3">
    <source>
        <dbReference type="Proteomes" id="UP000694520"/>
    </source>
</evidence>
<name>A0A8B9WSS4_BOSMU</name>
<keyword evidence="3" id="KW-1185">Reference proteome</keyword>
<feature type="compositionally biased region" description="Low complexity" evidence="1">
    <location>
        <begin position="155"/>
        <end position="167"/>
    </location>
</feature>
<reference evidence="2" key="3">
    <citation type="submission" date="2025-09" db="UniProtKB">
        <authorList>
            <consortium name="Ensembl"/>
        </authorList>
    </citation>
    <scope>IDENTIFICATION</scope>
</reference>
<dbReference type="Proteomes" id="UP000694520">
    <property type="component" value="Chromosome 9"/>
</dbReference>
<protein>
    <submittedName>
        <fullName evidence="2">Uncharacterized protein</fullName>
    </submittedName>
</protein>
<dbReference type="AlphaFoldDB" id="A0A8B9WSS4"/>
<feature type="compositionally biased region" description="Basic and acidic residues" evidence="1">
    <location>
        <begin position="170"/>
        <end position="180"/>
    </location>
</feature>
<accession>A0A8B9WSS4</accession>
<reference evidence="2" key="1">
    <citation type="submission" date="2019-05" db="EMBL/GenBank/DDBJ databases">
        <authorList>
            <person name="Zhang S."/>
            <person name="Liu J."/>
        </authorList>
    </citation>
    <scope>NUCLEOTIDE SEQUENCE [LARGE SCALE GENOMIC DNA]</scope>
</reference>
<dbReference type="GeneTree" id="ENSGT00940000163665"/>
<feature type="compositionally biased region" description="Basic and acidic residues" evidence="1">
    <location>
        <begin position="333"/>
        <end position="345"/>
    </location>
</feature>
<evidence type="ECO:0000256" key="1">
    <source>
        <dbReference type="SAM" id="MobiDB-lite"/>
    </source>
</evidence>
<dbReference type="Ensembl" id="ENSBGRT00000010535.1">
    <property type="protein sequence ID" value="ENSBGRP00000009166.1"/>
    <property type="gene ID" value="ENSBGRG00000005713.1"/>
</dbReference>
<feature type="compositionally biased region" description="Low complexity" evidence="1">
    <location>
        <begin position="266"/>
        <end position="283"/>
    </location>
</feature>
<feature type="compositionally biased region" description="Basic residues" evidence="1">
    <location>
        <begin position="183"/>
        <end position="194"/>
    </location>
</feature>
<reference evidence="2" key="2">
    <citation type="submission" date="2025-08" db="UniProtKB">
        <authorList>
            <consortium name="Ensembl"/>
        </authorList>
    </citation>
    <scope>IDENTIFICATION</scope>
</reference>
<feature type="compositionally biased region" description="Basic and acidic residues" evidence="1">
    <location>
        <begin position="354"/>
        <end position="364"/>
    </location>
</feature>
<feature type="region of interest" description="Disordered" evidence="1">
    <location>
        <begin position="66"/>
        <end position="297"/>
    </location>
</feature>
<feature type="compositionally biased region" description="Basic residues" evidence="1">
    <location>
        <begin position="131"/>
        <end position="154"/>
    </location>
</feature>
<proteinExistence type="predicted"/>
<feature type="compositionally biased region" description="Basic and acidic residues" evidence="1">
    <location>
        <begin position="405"/>
        <end position="420"/>
    </location>
</feature>
<sequence length="490" mass="50969">MQPGSAAVTSGAYRGDPASVKMVQSDFMQGAMAASNGGHMLSHAHQWVTALPHAAAAAAAAAVEASSPWSGSAVGMAGSPQQPPPPPPQGPDVKGSAGREDLHAGTALHHRGPPHLGPPPPPHQGHPGAGGRRRRRRRCRRRRRRRASPVHGRRPAAAAAESALLAARGLHGERHAERAPGPRGRRRRGRRGGRRRAEPGAPGAGARGHARVGRAPSPPSPPRAPAPAAPAPRAGAPPPRRRRRRGARTQQPRSALGRGHADVRRPGAVRQAVQAAAHQAGLHAGRRGAGTGHPVRQRVLADYHLPLRGPAAELQEHVQAQTVAQQVAGGGGLEHRQPHEHRQDRGAGPQAQEADLHRGERQGRTGEPLPQVPQALCAGDHKPGRQPAAREGGGTGVVLQPEAEGEAHDAARDPAADARRRVLAGGPGECRHAAAAPRAADKRAVKARAPPLSPRRPRCAGPGWAALPSAQRQVCPPSGERRGAHRGDAV</sequence>